<evidence type="ECO:0000259" key="11">
    <source>
        <dbReference type="Pfam" id="PF00408"/>
    </source>
</evidence>
<reference evidence="15 16" key="1">
    <citation type="submission" date="2022-12" db="EMBL/GenBank/DDBJ databases">
        <title>Dasania phycosphaerae sp. nov., isolated from particulate material of the south coast of Korea.</title>
        <authorList>
            <person name="Jiang Y."/>
        </authorList>
    </citation>
    <scope>NUCLEOTIDE SEQUENCE [LARGE SCALE GENOMIC DNA]</scope>
    <source>
        <strain evidence="15 16">GY-19</strain>
    </source>
</reference>
<proteinExistence type="inferred from homology"/>
<dbReference type="Pfam" id="PF00408">
    <property type="entry name" value="PGM_PMM_IV"/>
    <property type="match status" value="1"/>
</dbReference>
<dbReference type="SUPFAM" id="SSF55957">
    <property type="entry name" value="Phosphoglucomutase, C-terminal domain"/>
    <property type="match status" value="1"/>
</dbReference>
<dbReference type="PANTHER" id="PTHR43771">
    <property type="entry name" value="PHOSPHOMANNOMUTASE"/>
    <property type="match status" value="1"/>
</dbReference>
<keyword evidence="8 10" id="KW-0460">Magnesium</keyword>
<evidence type="ECO:0000256" key="4">
    <source>
        <dbReference type="ARBA" id="ARBA00010231"/>
    </source>
</evidence>
<dbReference type="Pfam" id="PF02879">
    <property type="entry name" value="PGM_PMM_II"/>
    <property type="match status" value="1"/>
</dbReference>
<dbReference type="InterPro" id="IPR005843">
    <property type="entry name" value="A-D-PHexomutase_C"/>
</dbReference>
<dbReference type="InterPro" id="IPR016055">
    <property type="entry name" value="A-D-PHexomutase_a/b/a-I/II/III"/>
</dbReference>
<dbReference type="GO" id="GO:0000287">
    <property type="term" value="F:magnesium ion binding"/>
    <property type="evidence" value="ECO:0007669"/>
    <property type="project" value="InterPro"/>
</dbReference>
<dbReference type="Gene3D" id="3.30.310.50">
    <property type="entry name" value="Alpha-D-phosphohexomutase, C-terminal domain"/>
    <property type="match status" value="1"/>
</dbReference>
<dbReference type="CDD" id="cd03089">
    <property type="entry name" value="PMM_PGM"/>
    <property type="match status" value="1"/>
</dbReference>
<evidence type="ECO:0000313" key="16">
    <source>
        <dbReference type="Proteomes" id="UP001069090"/>
    </source>
</evidence>
<feature type="domain" description="Alpha-D-phosphohexomutase alpha/beta/alpha" evidence="12">
    <location>
        <begin position="5"/>
        <end position="133"/>
    </location>
</feature>
<evidence type="ECO:0000259" key="14">
    <source>
        <dbReference type="Pfam" id="PF02880"/>
    </source>
</evidence>
<dbReference type="GO" id="GO:0005975">
    <property type="term" value="P:carbohydrate metabolic process"/>
    <property type="evidence" value="ECO:0007669"/>
    <property type="project" value="InterPro"/>
</dbReference>
<evidence type="ECO:0000256" key="5">
    <source>
        <dbReference type="ARBA" id="ARBA00012730"/>
    </source>
</evidence>
<keyword evidence="7 10" id="KW-0479">Metal-binding</keyword>
<dbReference type="PROSITE" id="PS00710">
    <property type="entry name" value="PGM_PMM"/>
    <property type="match status" value="1"/>
</dbReference>
<keyword evidence="16" id="KW-1185">Reference proteome</keyword>
<organism evidence="15 16">
    <name type="scientific">Dasania phycosphaerae</name>
    <dbReference type="NCBI Taxonomy" id="2950436"/>
    <lineage>
        <taxon>Bacteria</taxon>
        <taxon>Pseudomonadati</taxon>
        <taxon>Pseudomonadota</taxon>
        <taxon>Gammaproteobacteria</taxon>
        <taxon>Cellvibrionales</taxon>
        <taxon>Spongiibacteraceae</taxon>
        <taxon>Dasania</taxon>
    </lineage>
</organism>
<sequence length="455" mass="49686">MPATIFRAYDIRGIADQELTDEHCHAIGLAIGSEARDQGQEALLVAADGRHSSPRIRDALAKGIQASGCDVIDIGMVPSPLLYFATHQLETQSGVMITGSHNPAEYNGLKVVIAGHTLSAEGITALRERIVNNKLHSGKGAYRTEAIEEEYIDYIINDVAIAQPLKIVIDAGNGVTGNIAPRLFEELGCEVIPLYCEVDGDFPNHHPDPTVAANLQDLIAKVKEEGADLGIAFDGDGDRLGVVTAEGNIVPADRLLMLLAQDVVSRNPGADVIFDVKCTRSLNSLISNYGGRPIMWKTGHSFMKEKMLETGALLGGEFSGHIFFKERWFGFDDGMYAAARLIEILSTTDPDLDAQLSAFPLMVSTAELKVASDEQRKFSIIEQLTQQGQFENGKITTLDGVRVDFNDGWGLVRASNTTPILVLRFEAKDQQTLQNIQQIFKQQLSNIDNSLQFDF</sequence>
<dbReference type="InterPro" id="IPR005841">
    <property type="entry name" value="Alpha-D-phosphohexomutase_SF"/>
</dbReference>
<accession>A0A9J6RNS6</accession>
<dbReference type="Pfam" id="PF02880">
    <property type="entry name" value="PGM_PMM_III"/>
    <property type="match status" value="1"/>
</dbReference>
<dbReference type="FunFam" id="3.40.120.10:FF:000021">
    <property type="entry name" value="Phosphomannomutase/phosphoglucomutase"/>
    <property type="match status" value="1"/>
</dbReference>
<evidence type="ECO:0000259" key="13">
    <source>
        <dbReference type="Pfam" id="PF02879"/>
    </source>
</evidence>
<dbReference type="Proteomes" id="UP001069090">
    <property type="component" value="Unassembled WGS sequence"/>
</dbReference>
<dbReference type="InterPro" id="IPR036900">
    <property type="entry name" value="A-D-PHexomutase_C_sf"/>
</dbReference>
<feature type="domain" description="Alpha-D-phosphohexomutase C-terminal" evidence="11">
    <location>
        <begin position="368"/>
        <end position="439"/>
    </location>
</feature>
<comment type="similarity">
    <text evidence="4 10">Belongs to the phosphohexose mutase family.</text>
</comment>
<evidence type="ECO:0000256" key="6">
    <source>
        <dbReference type="ARBA" id="ARBA00022553"/>
    </source>
</evidence>
<dbReference type="GO" id="GO:0004615">
    <property type="term" value="F:phosphomannomutase activity"/>
    <property type="evidence" value="ECO:0007669"/>
    <property type="project" value="UniProtKB-EC"/>
</dbReference>
<feature type="domain" description="Alpha-D-phosphohexomutase alpha/beta/alpha" evidence="14">
    <location>
        <begin position="252"/>
        <end position="357"/>
    </location>
</feature>
<keyword evidence="9" id="KW-0413">Isomerase</keyword>
<feature type="domain" description="Alpha-D-phosphohexomutase alpha/beta/alpha" evidence="13">
    <location>
        <begin position="149"/>
        <end position="247"/>
    </location>
</feature>
<protein>
    <recommendedName>
        <fullName evidence="5">phosphomannomutase</fullName>
        <ecNumber evidence="5">5.4.2.8</ecNumber>
    </recommendedName>
</protein>
<evidence type="ECO:0000256" key="8">
    <source>
        <dbReference type="ARBA" id="ARBA00022842"/>
    </source>
</evidence>
<dbReference type="AlphaFoldDB" id="A0A9J6RNS6"/>
<comment type="catalytic activity">
    <reaction evidence="1">
        <text>alpha-D-mannose 1-phosphate = D-mannose 6-phosphate</text>
        <dbReference type="Rhea" id="RHEA:11140"/>
        <dbReference type="ChEBI" id="CHEBI:58409"/>
        <dbReference type="ChEBI" id="CHEBI:58735"/>
        <dbReference type="EC" id="5.4.2.8"/>
    </reaction>
</comment>
<comment type="pathway">
    <text evidence="3">Nucleotide-sugar biosynthesis; GDP-alpha-D-mannose biosynthesis; alpha-D-mannose 1-phosphate from D-fructose 6-phosphate: step 2/2.</text>
</comment>
<dbReference type="InterPro" id="IPR005846">
    <property type="entry name" value="A-D-PHexomutase_a/b/a-III"/>
</dbReference>
<dbReference type="EC" id="5.4.2.8" evidence="5"/>
<dbReference type="Gene3D" id="3.40.120.10">
    <property type="entry name" value="Alpha-D-Glucose-1,6-Bisphosphate, subunit A, domain 3"/>
    <property type="match status" value="3"/>
</dbReference>
<dbReference type="PRINTS" id="PR00509">
    <property type="entry name" value="PGMPMM"/>
</dbReference>
<evidence type="ECO:0000256" key="1">
    <source>
        <dbReference type="ARBA" id="ARBA00000586"/>
    </source>
</evidence>
<dbReference type="SUPFAM" id="SSF53738">
    <property type="entry name" value="Phosphoglucomutase, first 3 domains"/>
    <property type="match status" value="3"/>
</dbReference>
<dbReference type="InterPro" id="IPR016066">
    <property type="entry name" value="A-D-PHexomutase_CS"/>
</dbReference>
<evidence type="ECO:0000256" key="7">
    <source>
        <dbReference type="ARBA" id="ARBA00022723"/>
    </source>
</evidence>
<evidence type="ECO:0000256" key="9">
    <source>
        <dbReference type="ARBA" id="ARBA00023235"/>
    </source>
</evidence>
<comment type="caution">
    <text evidence="15">The sequence shown here is derived from an EMBL/GenBank/DDBJ whole genome shotgun (WGS) entry which is preliminary data.</text>
</comment>
<dbReference type="EMBL" id="JAPTGG010000011">
    <property type="protein sequence ID" value="MCZ0866195.1"/>
    <property type="molecule type" value="Genomic_DNA"/>
</dbReference>
<name>A0A9J6RNS6_9GAMM</name>
<comment type="cofactor">
    <cofactor evidence="2">
        <name>Mg(2+)</name>
        <dbReference type="ChEBI" id="CHEBI:18420"/>
    </cofactor>
</comment>
<dbReference type="InterPro" id="IPR005845">
    <property type="entry name" value="A-D-PHexomutase_a/b/a-II"/>
</dbReference>
<dbReference type="Pfam" id="PF02878">
    <property type="entry name" value="PGM_PMM_I"/>
    <property type="match status" value="1"/>
</dbReference>
<keyword evidence="6" id="KW-0597">Phosphoprotein</keyword>
<evidence type="ECO:0000256" key="3">
    <source>
        <dbReference type="ARBA" id="ARBA00004699"/>
    </source>
</evidence>
<evidence type="ECO:0000313" key="15">
    <source>
        <dbReference type="EMBL" id="MCZ0866195.1"/>
    </source>
</evidence>
<evidence type="ECO:0000259" key="12">
    <source>
        <dbReference type="Pfam" id="PF02878"/>
    </source>
</evidence>
<evidence type="ECO:0000256" key="10">
    <source>
        <dbReference type="RuleBase" id="RU004326"/>
    </source>
</evidence>
<gene>
    <name evidence="15" type="ORF">O0V09_13375</name>
</gene>
<evidence type="ECO:0000256" key="2">
    <source>
        <dbReference type="ARBA" id="ARBA00001946"/>
    </source>
</evidence>
<dbReference type="PANTHER" id="PTHR43771:SF2">
    <property type="entry name" value="PHOSPHOMANNOMUTASE_PHOSPHOGLUCOMUTASE"/>
    <property type="match status" value="1"/>
</dbReference>
<dbReference type="InterPro" id="IPR005844">
    <property type="entry name" value="A-D-PHexomutase_a/b/a-I"/>
</dbReference>